<dbReference type="GeneID" id="36554369"/>
<evidence type="ECO:0000256" key="1">
    <source>
        <dbReference type="SAM" id="Phobius"/>
    </source>
</evidence>
<dbReference type="Pfam" id="PF11374">
    <property type="entry name" value="DUF3176"/>
    <property type="match status" value="1"/>
</dbReference>
<dbReference type="STRING" id="1392250.A0A2I2G6U7"/>
<sequence>MDNLKEEYRLSYRRMHDPPEPTLATEPLTASEQVLLQSQTTGFCGSSWALEVVSSVIAVAALVAIIVVLYVYDGEPMPDWPYGITLNALVSLLSTVMKAAMAFPITEALSQLKWSWFNRGNKLSDLSALDAASRGAIGAFMVLFRFLPRHLVTIGCLILVVAAAIAPFVQQVIAINLRPVPAPDLSSIQICNSSTYTDYGEGAGPGMNVVPLSTAGAIYTGLFQSASPHSNAVTMSCPTGNCTFEPYQSLGICTRCANVTDKLSNSSESFGTLTNYDYKLPNGLHFQTAMNMMYLMNATVDLDLLRVDTGGVPSILNFTAISAAGYGVPPDISATECGMYFCVDTFNASVTQGSFKETRLSTQTSSNASSSMITEDLFLTPETCYKNGTRHKLTDDCTYHVNWLSGLSLSNSLRPLLHGNGSLFTSNRPDWSSDTLKAVYGVQGNYTDVSSVFHSLSSALTTHARSKVCDASVTGKTWTMESFVQVRWPWMALPIALVVLGFIFLIVTIVKTKNQYIWKSSPLALLFSDLSVDAPQSIRSSPSLSGMEDTSKKMNVWLETTNAGVRLKGILG</sequence>
<dbReference type="EMBL" id="MSFO01000004">
    <property type="protein sequence ID" value="PLB48596.1"/>
    <property type="molecule type" value="Genomic_DNA"/>
</dbReference>
<keyword evidence="1" id="KW-0812">Transmembrane</keyword>
<feature type="transmembrane region" description="Helical" evidence="1">
    <location>
        <begin position="52"/>
        <end position="72"/>
    </location>
</feature>
<dbReference type="PANTHER" id="PTHR35394">
    <property type="entry name" value="DUF3176 DOMAIN-CONTAINING PROTEIN"/>
    <property type="match status" value="1"/>
</dbReference>
<keyword evidence="1" id="KW-0472">Membrane</keyword>
<dbReference type="OrthoDB" id="5376804at2759"/>
<dbReference type="RefSeq" id="XP_024703898.1">
    <property type="nucleotide sequence ID" value="XM_024846670.1"/>
</dbReference>
<dbReference type="InterPro" id="IPR021514">
    <property type="entry name" value="DUF3176"/>
</dbReference>
<feature type="transmembrane region" description="Helical" evidence="1">
    <location>
        <begin position="84"/>
        <end position="106"/>
    </location>
</feature>
<dbReference type="AlphaFoldDB" id="A0A2I2G6U7"/>
<dbReference type="Proteomes" id="UP000234275">
    <property type="component" value="Unassembled WGS sequence"/>
</dbReference>
<accession>A0A2I2G6U7</accession>
<gene>
    <name evidence="2" type="ORF">P170DRAFT_407243</name>
</gene>
<dbReference type="VEuPathDB" id="FungiDB:P170DRAFT_407243"/>
<keyword evidence="1" id="KW-1133">Transmembrane helix</keyword>
<organism evidence="2 3">
    <name type="scientific">Aspergillus steynii IBT 23096</name>
    <dbReference type="NCBI Taxonomy" id="1392250"/>
    <lineage>
        <taxon>Eukaryota</taxon>
        <taxon>Fungi</taxon>
        <taxon>Dikarya</taxon>
        <taxon>Ascomycota</taxon>
        <taxon>Pezizomycotina</taxon>
        <taxon>Eurotiomycetes</taxon>
        <taxon>Eurotiomycetidae</taxon>
        <taxon>Eurotiales</taxon>
        <taxon>Aspergillaceae</taxon>
        <taxon>Aspergillus</taxon>
        <taxon>Aspergillus subgen. Circumdati</taxon>
    </lineage>
</organism>
<dbReference type="PANTHER" id="PTHR35394:SF5">
    <property type="entry name" value="DUF3176 DOMAIN-CONTAINING PROTEIN"/>
    <property type="match status" value="1"/>
</dbReference>
<protein>
    <submittedName>
        <fullName evidence="2">Uncharacterized protein</fullName>
    </submittedName>
</protein>
<evidence type="ECO:0000313" key="3">
    <source>
        <dbReference type="Proteomes" id="UP000234275"/>
    </source>
</evidence>
<evidence type="ECO:0000313" key="2">
    <source>
        <dbReference type="EMBL" id="PLB48596.1"/>
    </source>
</evidence>
<reference evidence="2 3" key="1">
    <citation type="submission" date="2016-12" db="EMBL/GenBank/DDBJ databases">
        <title>The genomes of Aspergillus section Nigri reveals drivers in fungal speciation.</title>
        <authorList>
            <consortium name="DOE Joint Genome Institute"/>
            <person name="Vesth T.C."/>
            <person name="Nybo J."/>
            <person name="Theobald S."/>
            <person name="Brandl J."/>
            <person name="Frisvad J.C."/>
            <person name="Nielsen K.F."/>
            <person name="Lyhne E.K."/>
            <person name="Kogle M.E."/>
            <person name="Kuo A."/>
            <person name="Riley R."/>
            <person name="Clum A."/>
            <person name="Nolan M."/>
            <person name="Lipzen A."/>
            <person name="Salamov A."/>
            <person name="Henrissat B."/>
            <person name="Wiebenga A."/>
            <person name="De Vries R.P."/>
            <person name="Grigoriev I.V."/>
            <person name="Mortensen U.H."/>
            <person name="Andersen M.R."/>
            <person name="Baker S.E."/>
        </authorList>
    </citation>
    <scope>NUCLEOTIDE SEQUENCE [LARGE SCALE GENOMIC DNA]</scope>
    <source>
        <strain evidence="2 3">IBT 23096</strain>
    </source>
</reference>
<keyword evidence="3" id="KW-1185">Reference proteome</keyword>
<feature type="transmembrane region" description="Helical" evidence="1">
    <location>
        <begin position="488"/>
        <end position="510"/>
    </location>
</feature>
<name>A0A2I2G6U7_9EURO</name>
<comment type="caution">
    <text evidence="2">The sequence shown here is derived from an EMBL/GenBank/DDBJ whole genome shotgun (WGS) entry which is preliminary data.</text>
</comment>
<feature type="transmembrane region" description="Helical" evidence="1">
    <location>
        <begin position="151"/>
        <end position="169"/>
    </location>
</feature>
<proteinExistence type="predicted"/>